<dbReference type="Pfam" id="PF01522">
    <property type="entry name" value="Polysacc_deac_1"/>
    <property type="match status" value="1"/>
</dbReference>
<keyword evidence="2" id="KW-0732">Signal</keyword>
<evidence type="ECO:0000259" key="3">
    <source>
        <dbReference type="Pfam" id="PF01522"/>
    </source>
</evidence>
<name>A0A1C4FIE9_9BACT</name>
<dbReference type="InterPro" id="IPR002509">
    <property type="entry name" value="NODB_dom"/>
</dbReference>
<dbReference type="PANTHER" id="PTHR34216:SF3">
    <property type="entry name" value="POLY-BETA-1,6-N-ACETYL-D-GLUCOSAMINE N-DEACETYLASE"/>
    <property type="match status" value="1"/>
</dbReference>
<dbReference type="Gene3D" id="3.20.20.370">
    <property type="entry name" value="Glycoside hydrolase/deacetylase"/>
    <property type="match status" value="1"/>
</dbReference>
<dbReference type="InterPro" id="IPR051398">
    <property type="entry name" value="Polysacch_Deacetylase"/>
</dbReference>
<evidence type="ECO:0000256" key="2">
    <source>
        <dbReference type="ARBA" id="ARBA00022729"/>
    </source>
</evidence>
<organism evidence="4 5">
    <name type="scientific">Chitinophaga costaii</name>
    <dbReference type="NCBI Taxonomy" id="1335309"/>
    <lineage>
        <taxon>Bacteria</taxon>
        <taxon>Pseudomonadati</taxon>
        <taxon>Bacteroidota</taxon>
        <taxon>Chitinophagia</taxon>
        <taxon>Chitinophagales</taxon>
        <taxon>Chitinophagaceae</taxon>
        <taxon>Chitinophaga</taxon>
    </lineage>
</organism>
<protein>
    <submittedName>
        <fullName evidence="4">Polysaccharide deacetylase</fullName>
    </submittedName>
</protein>
<comment type="subcellular location">
    <subcellularLocation>
        <location evidence="1">Secreted</location>
    </subcellularLocation>
</comment>
<dbReference type="AlphaFoldDB" id="A0A1C4FIE9"/>
<evidence type="ECO:0000256" key="1">
    <source>
        <dbReference type="ARBA" id="ARBA00004613"/>
    </source>
</evidence>
<reference evidence="4 5" key="1">
    <citation type="submission" date="2016-08" db="EMBL/GenBank/DDBJ databases">
        <authorList>
            <person name="Seilhamer J.J."/>
        </authorList>
    </citation>
    <scope>NUCLEOTIDE SEQUENCE [LARGE SCALE GENOMIC DNA]</scope>
    <source>
        <strain evidence="4 5">A37T2</strain>
    </source>
</reference>
<proteinExistence type="predicted"/>
<dbReference type="OrthoDB" id="1446101at2"/>
<dbReference type="PANTHER" id="PTHR34216">
    <property type="match status" value="1"/>
</dbReference>
<dbReference type="GO" id="GO:0016810">
    <property type="term" value="F:hydrolase activity, acting on carbon-nitrogen (but not peptide) bonds"/>
    <property type="evidence" value="ECO:0007669"/>
    <property type="project" value="InterPro"/>
</dbReference>
<dbReference type="EMBL" id="FMAR01000014">
    <property type="protein sequence ID" value="SCC55778.1"/>
    <property type="molecule type" value="Genomic_DNA"/>
</dbReference>
<dbReference type="GO" id="GO:0005975">
    <property type="term" value="P:carbohydrate metabolic process"/>
    <property type="evidence" value="ECO:0007669"/>
    <property type="project" value="InterPro"/>
</dbReference>
<dbReference type="Proteomes" id="UP000242818">
    <property type="component" value="Unassembled WGS sequence"/>
</dbReference>
<gene>
    <name evidence="4" type="ORF">GA0116948_114100</name>
</gene>
<dbReference type="RefSeq" id="WP_089714410.1">
    <property type="nucleotide sequence ID" value="NZ_FMAR01000014.1"/>
</dbReference>
<dbReference type="SUPFAM" id="SSF88713">
    <property type="entry name" value="Glycoside hydrolase/deacetylase"/>
    <property type="match status" value="1"/>
</dbReference>
<keyword evidence="5" id="KW-1185">Reference proteome</keyword>
<dbReference type="GO" id="GO:0005576">
    <property type="term" value="C:extracellular region"/>
    <property type="evidence" value="ECO:0007669"/>
    <property type="project" value="UniProtKB-SubCell"/>
</dbReference>
<evidence type="ECO:0000313" key="5">
    <source>
        <dbReference type="Proteomes" id="UP000242818"/>
    </source>
</evidence>
<sequence length="349" mass="39518">MQAFKNAYYSAIKAVPLGLLQKTVPGRLLLPYHHLVSNEDVPHIRHLYGYKNVAAFERDLDYLLKHWWPVSVYDLLDAAKSRQPLPRNGFLLTFDDGLREVKNIIAPLLLRKGVPAAFFLNPAYLDNHRLFYKFKISLSIDALMTRQPSKALRTELASLLAPLSPERPTGAEVEGLVTTLKRITYRHQSLADEAGRLLELDFADYAARQAPVLRMEEVGKLVQQGFAIGGHSMDHPYYWELTPAQQLQQTLDSVDFLQARFALNYRIFAFPHTDAGVPRSFFDTLLGGPIPALDLIFGTANQRKDIYPSILHRFNAERPQWDIAGMAKGVLAYNTVQQWLGKNAIHRGA</sequence>
<evidence type="ECO:0000313" key="4">
    <source>
        <dbReference type="EMBL" id="SCC55778.1"/>
    </source>
</evidence>
<dbReference type="InterPro" id="IPR011330">
    <property type="entry name" value="Glyco_hydro/deAcase_b/a-brl"/>
</dbReference>
<feature type="domain" description="NodB homology" evidence="3">
    <location>
        <begin position="86"/>
        <end position="273"/>
    </location>
</feature>
<dbReference type="STRING" id="1335309.GA0116948_114100"/>
<accession>A0A1C4FIE9</accession>